<organism evidence="1 2">
    <name type="scientific">Rhodococcus baikonurensis</name>
    <dbReference type="NCBI Taxonomy" id="172041"/>
    <lineage>
        <taxon>Bacteria</taxon>
        <taxon>Bacillati</taxon>
        <taxon>Actinomycetota</taxon>
        <taxon>Actinomycetes</taxon>
        <taxon>Mycobacteriales</taxon>
        <taxon>Nocardiaceae</taxon>
        <taxon>Rhodococcus</taxon>
        <taxon>Rhodococcus erythropolis group</taxon>
    </lineage>
</organism>
<proteinExistence type="predicted"/>
<reference evidence="1 2" key="1">
    <citation type="submission" date="2024-09" db="EMBL/GenBank/DDBJ databases">
        <authorList>
            <person name="Sun Q."/>
            <person name="Mori K."/>
        </authorList>
    </citation>
    <scope>NUCLEOTIDE SEQUENCE [LARGE SCALE GENOMIC DNA]</scope>
    <source>
        <strain evidence="1 2">JCM 11411</strain>
    </source>
</reference>
<gene>
    <name evidence="1" type="ORF">ACFFQ6_00815</name>
</gene>
<name>A0ABV5X6Y0_9NOCA</name>
<comment type="caution">
    <text evidence="1">The sequence shown here is derived from an EMBL/GenBank/DDBJ whole genome shotgun (WGS) entry which is preliminary data.</text>
</comment>
<sequence length="85" mass="9429">MVAISLDAEKDLPSWPLVGKRIVDKRENRSAQSRFDPQDHRLSSPGLAHVDSNARFLSMIGHTVTDLLTHCRHVHSIPGLSAVVH</sequence>
<keyword evidence="2" id="KW-1185">Reference proteome</keyword>
<evidence type="ECO:0000313" key="2">
    <source>
        <dbReference type="Proteomes" id="UP001589587"/>
    </source>
</evidence>
<dbReference type="Proteomes" id="UP001589587">
    <property type="component" value="Unassembled WGS sequence"/>
</dbReference>
<dbReference type="EMBL" id="JBHMAS010000002">
    <property type="protein sequence ID" value="MFB9778205.1"/>
    <property type="molecule type" value="Genomic_DNA"/>
</dbReference>
<accession>A0ABV5X6Y0</accession>
<evidence type="ECO:0000313" key="1">
    <source>
        <dbReference type="EMBL" id="MFB9778205.1"/>
    </source>
</evidence>
<dbReference type="RefSeq" id="WP_378373862.1">
    <property type="nucleotide sequence ID" value="NZ_JBHMAS010000002.1"/>
</dbReference>
<protein>
    <submittedName>
        <fullName evidence="1">Uncharacterized protein</fullName>
    </submittedName>
</protein>